<protein>
    <recommendedName>
        <fullName evidence="6">SURF1-like protein</fullName>
    </recommendedName>
</protein>
<comment type="caution">
    <text evidence="8">The sequence shown here is derived from an EMBL/GenBank/DDBJ whole genome shotgun (WGS) entry which is preliminary data.</text>
</comment>
<dbReference type="CDD" id="cd06662">
    <property type="entry name" value="SURF1"/>
    <property type="match status" value="1"/>
</dbReference>
<dbReference type="Pfam" id="PF02104">
    <property type="entry name" value="SURF1"/>
    <property type="match status" value="1"/>
</dbReference>
<dbReference type="PROSITE" id="PS50895">
    <property type="entry name" value="SURF1"/>
    <property type="match status" value="1"/>
</dbReference>
<evidence type="ECO:0000256" key="7">
    <source>
        <dbReference type="SAM" id="MobiDB-lite"/>
    </source>
</evidence>
<comment type="similarity">
    <text evidence="2 6">Belongs to the SURF1 family.</text>
</comment>
<comment type="caution">
    <text evidence="6">Lacks conserved residue(s) required for the propagation of feature annotation.</text>
</comment>
<accession>A0ABS4V0L1</accession>
<evidence type="ECO:0000313" key="8">
    <source>
        <dbReference type="EMBL" id="MBP2357436.1"/>
    </source>
</evidence>
<keyword evidence="5 6" id="KW-0472">Membrane</keyword>
<reference evidence="8 9" key="1">
    <citation type="submission" date="2021-03" db="EMBL/GenBank/DDBJ databases">
        <title>Sequencing the genomes of 1000 actinobacteria strains.</title>
        <authorList>
            <person name="Klenk H.-P."/>
        </authorList>
    </citation>
    <scope>NUCLEOTIDE SEQUENCE [LARGE SCALE GENOMIC DNA]</scope>
    <source>
        <strain evidence="8 9">DSM 18824</strain>
    </source>
</reference>
<evidence type="ECO:0000256" key="4">
    <source>
        <dbReference type="ARBA" id="ARBA00022989"/>
    </source>
</evidence>
<dbReference type="Proteomes" id="UP000755585">
    <property type="component" value="Unassembled WGS sequence"/>
</dbReference>
<keyword evidence="6" id="KW-1003">Cell membrane</keyword>
<proteinExistence type="inferred from homology"/>
<dbReference type="InterPro" id="IPR002994">
    <property type="entry name" value="Surf1/Shy1"/>
</dbReference>
<dbReference type="EMBL" id="JAGINT010000002">
    <property type="protein sequence ID" value="MBP2357436.1"/>
    <property type="molecule type" value="Genomic_DNA"/>
</dbReference>
<name>A0ABS4V0L1_9ACTN</name>
<feature type="region of interest" description="Disordered" evidence="7">
    <location>
        <begin position="238"/>
        <end position="279"/>
    </location>
</feature>
<keyword evidence="3 6" id="KW-0812">Transmembrane</keyword>
<evidence type="ECO:0000256" key="3">
    <source>
        <dbReference type="ARBA" id="ARBA00022692"/>
    </source>
</evidence>
<sequence>MGRIVNLRWIAAALGVLLLAVVCVELGRWQLHRLDERKARNAVTRTNLAAQPASIDQILGPPGVVGDQHAWRTVVVAGRYDASKQVILKYRNVQDRPGFEIVTPLVLPDGKALLIDRGFIARQSSELMPLHVPAVPSGQVTVTGRLQRSERGGSTTGGTPDNGTARLINGPDFAKVLGLNLYDGYLQITKQDPANDPSFSGFPGPEIDDGPHFFYALQWFFFALLAIGGLVYFTKTGGRSDKSGAKSGAESGDEPPADAEDVEQPAHAGAADRGLRADR</sequence>
<dbReference type="PANTHER" id="PTHR23427">
    <property type="entry name" value="SURFEIT LOCUS PROTEIN"/>
    <property type="match status" value="1"/>
</dbReference>
<keyword evidence="9" id="KW-1185">Reference proteome</keyword>
<evidence type="ECO:0000313" key="9">
    <source>
        <dbReference type="Proteomes" id="UP000755585"/>
    </source>
</evidence>
<feature type="compositionally biased region" description="Acidic residues" evidence="7">
    <location>
        <begin position="251"/>
        <end position="263"/>
    </location>
</feature>
<dbReference type="RefSeq" id="WP_307863976.1">
    <property type="nucleotide sequence ID" value="NZ_BAAAVU010000018.1"/>
</dbReference>
<evidence type="ECO:0000256" key="5">
    <source>
        <dbReference type="ARBA" id="ARBA00023136"/>
    </source>
</evidence>
<dbReference type="InterPro" id="IPR045214">
    <property type="entry name" value="Surf1/Surf4"/>
</dbReference>
<keyword evidence="4 6" id="KW-1133">Transmembrane helix</keyword>
<feature type="region of interest" description="Disordered" evidence="7">
    <location>
        <begin position="145"/>
        <end position="166"/>
    </location>
</feature>
<comment type="subcellular location">
    <subcellularLocation>
        <location evidence="6">Cell membrane</location>
        <topology evidence="6">Multi-pass membrane protein</topology>
    </subcellularLocation>
    <subcellularLocation>
        <location evidence="1">Membrane</location>
    </subcellularLocation>
</comment>
<evidence type="ECO:0000256" key="2">
    <source>
        <dbReference type="ARBA" id="ARBA00007165"/>
    </source>
</evidence>
<feature type="transmembrane region" description="Helical" evidence="6">
    <location>
        <begin position="213"/>
        <end position="233"/>
    </location>
</feature>
<dbReference type="PANTHER" id="PTHR23427:SF2">
    <property type="entry name" value="SURFEIT LOCUS PROTEIN 1"/>
    <property type="match status" value="1"/>
</dbReference>
<organism evidence="8 9">
    <name type="scientific">Kribbella aluminosa</name>
    <dbReference type="NCBI Taxonomy" id="416017"/>
    <lineage>
        <taxon>Bacteria</taxon>
        <taxon>Bacillati</taxon>
        <taxon>Actinomycetota</taxon>
        <taxon>Actinomycetes</taxon>
        <taxon>Propionibacteriales</taxon>
        <taxon>Kribbellaceae</taxon>
        <taxon>Kribbella</taxon>
    </lineage>
</organism>
<evidence type="ECO:0000256" key="6">
    <source>
        <dbReference type="RuleBase" id="RU363076"/>
    </source>
</evidence>
<gene>
    <name evidence="8" type="ORF">JOF29_008546</name>
</gene>
<evidence type="ECO:0000256" key="1">
    <source>
        <dbReference type="ARBA" id="ARBA00004370"/>
    </source>
</evidence>